<dbReference type="Proteomes" id="UP000580568">
    <property type="component" value="Unassembled WGS sequence"/>
</dbReference>
<evidence type="ECO:0000259" key="1">
    <source>
        <dbReference type="Pfam" id="PF03551"/>
    </source>
</evidence>
<dbReference type="RefSeq" id="WP_183276270.1">
    <property type="nucleotide sequence ID" value="NZ_BLZR01000001.1"/>
</dbReference>
<gene>
    <name evidence="2" type="ORF">bsdtw1_00776</name>
</gene>
<dbReference type="InterPro" id="IPR036388">
    <property type="entry name" value="WH-like_DNA-bd_sf"/>
</dbReference>
<dbReference type="Pfam" id="PF03551">
    <property type="entry name" value="PadR"/>
    <property type="match status" value="1"/>
</dbReference>
<comment type="caution">
    <text evidence="2">The sequence shown here is derived from an EMBL/GenBank/DDBJ whole genome shotgun (WGS) entry which is preliminary data.</text>
</comment>
<protein>
    <recommendedName>
        <fullName evidence="1">Transcription regulator PadR N-terminal domain-containing protein</fullName>
    </recommendedName>
</protein>
<dbReference type="EMBL" id="BLZR01000001">
    <property type="protein sequence ID" value="GFP74721.1"/>
    <property type="molecule type" value="Genomic_DNA"/>
</dbReference>
<evidence type="ECO:0000313" key="3">
    <source>
        <dbReference type="Proteomes" id="UP000580568"/>
    </source>
</evidence>
<reference evidence="2 3" key="1">
    <citation type="submission" date="2020-07" db="EMBL/GenBank/DDBJ databases">
        <title>A new beta-1,3-glucan-decomposing anaerobic bacterium isolated from anoxic soil subjected to biological soil disinfestation.</title>
        <authorList>
            <person name="Ueki A."/>
            <person name="Tonouchi A."/>
        </authorList>
    </citation>
    <scope>NUCLEOTIDE SEQUENCE [LARGE SCALE GENOMIC DNA]</scope>
    <source>
        <strain evidence="2 3">TW1</strain>
    </source>
</reference>
<proteinExistence type="predicted"/>
<name>A0A6V8SD09_9CLOT</name>
<feature type="domain" description="Transcription regulator PadR N-terminal" evidence="1">
    <location>
        <begin position="26"/>
        <end position="85"/>
    </location>
</feature>
<sequence length="110" mass="12793">MEKEKIIKKYLPMTETAFYILLSLYEPKHGYGIIKEVDNLTKGRIILGSGTVYGTLSKMEKDEMVVVYSNEDRKTIYEITELGKMLIKLEISRLDELNNNARQLRGRFDV</sequence>
<dbReference type="SUPFAM" id="SSF46785">
    <property type="entry name" value="Winged helix' DNA-binding domain"/>
    <property type="match status" value="1"/>
</dbReference>
<accession>A0A6V8SD09</accession>
<evidence type="ECO:0000313" key="2">
    <source>
        <dbReference type="EMBL" id="GFP74721.1"/>
    </source>
</evidence>
<keyword evidence="3" id="KW-1185">Reference proteome</keyword>
<dbReference type="InterPro" id="IPR036390">
    <property type="entry name" value="WH_DNA-bd_sf"/>
</dbReference>
<dbReference type="InterPro" id="IPR005149">
    <property type="entry name" value="Tscrpt_reg_PadR_N"/>
</dbReference>
<dbReference type="InterPro" id="IPR052509">
    <property type="entry name" value="Metal_resp_DNA-bind_regulator"/>
</dbReference>
<dbReference type="Gene3D" id="1.10.10.10">
    <property type="entry name" value="Winged helix-like DNA-binding domain superfamily/Winged helix DNA-binding domain"/>
    <property type="match status" value="1"/>
</dbReference>
<organism evidence="2 3">
    <name type="scientific">Clostridium fungisolvens</name>
    <dbReference type="NCBI Taxonomy" id="1604897"/>
    <lineage>
        <taxon>Bacteria</taxon>
        <taxon>Bacillati</taxon>
        <taxon>Bacillota</taxon>
        <taxon>Clostridia</taxon>
        <taxon>Eubacteriales</taxon>
        <taxon>Clostridiaceae</taxon>
        <taxon>Clostridium</taxon>
    </lineage>
</organism>
<dbReference type="PANTHER" id="PTHR33169:SF13">
    <property type="entry name" value="PADR-FAMILY TRANSCRIPTIONAL REGULATOR"/>
    <property type="match status" value="1"/>
</dbReference>
<dbReference type="AlphaFoldDB" id="A0A6V8SD09"/>
<dbReference type="PANTHER" id="PTHR33169">
    <property type="entry name" value="PADR-FAMILY TRANSCRIPTIONAL REGULATOR"/>
    <property type="match status" value="1"/>
</dbReference>